<feature type="transmembrane region" description="Helical" evidence="7">
    <location>
        <begin position="218"/>
        <end position="239"/>
    </location>
</feature>
<dbReference type="InterPro" id="IPR049326">
    <property type="entry name" value="Rhodopsin_dom_fungi"/>
</dbReference>
<dbReference type="VEuPathDB" id="FungiDB:PV06_08799"/>
<dbReference type="PANTHER" id="PTHR33048">
    <property type="entry name" value="PTH11-LIKE INTEGRAL MEMBRANE PROTEIN (AFU_ORTHOLOGUE AFUA_5G11245)"/>
    <property type="match status" value="1"/>
</dbReference>
<evidence type="ECO:0000256" key="5">
    <source>
        <dbReference type="ARBA" id="ARBA00038359"/>
    </source>
</evidence>
<evidence type="ECO:0000259" key="8">
    <source>
        <dbReference type="Pfam" id="PF20684"/>
    </source>
</evidence>
<evidence type="ECO:0000313" key="10">
    <source>
        <dbReference type="Proteomes" id="UP000053342"/>
    </source>
</evidence>
<feature type="transmembrane region" description="Helical" evidence="7">
    <location>
        <begin position="104"/>
        <end position="124"/>
    </location>
</feature>
<keyword evidence="2 7" id="KW-0812">Transmembrane</keyword>
<protein>
    <recommendedName>
        <fullName evidence="8">Rhodopsin domain-containing protein</fullName>
    </recommendedName>
</protein>
<dbReference type="InterPro" id="IPR052337">
    <property type="entry name" value="SAT4-like"/>
</dbReference>
<dbReference type="Proteomes" id="UP000053342">
    <property type="component" value="Unassembled WGS sequence"/>
</dbReference>
<dbReference type="GO" id="GO:0016020">
    <property type="term" value="C:membrane"/>
    <property type="evidence" value="ECO:0007669"/>
    <property type="project" value="UniProtKB-SubCell"/>
</dbReference>
<keyword evidence="4 7" id="KW-0472">Membrane</keyword>
<organism evidence="9 10">
    <name type="scientific">Exophiala oligosperma</name>
    <dbReference type="NCBI Taxonomy" id="215243"/>
    <lineage>
        <taxon>Eukaryota</taxon>
        <taxon>Fungi</taxon>
        <taxon>Dikarya</taxon>
        <taxon>Ascomycota</taxon>
        <taxon>Pezizomycotina</taxon>
        <taxon>Eurotiomycetes</taxon>
        <taxon>Chaetothyriomycetidae</taxon>
        <taxon>Chaetothyriales</taxon>
        <taxon>Herpotrichiellaceae</taxon>
        <taxon>Exophiala</taxon>
    </lineage>
</organism>
<dbReference type="EMBL" id="KN847340">
    <property type="protein sequence ID" value="KIW38981.1"/>
    <property type="molecule type" value="Genomic_DNA"/>
</dbReference>
<dbReference type="RefSeq" id="XP_016259197.1">
    <property type="nucleotide sequence ID" value="XM_016410175.1"/>
</dbReference>
<feature type="compositionally biased region" description="Low complexity" evidence="6">
    <location>
        <begin position="346"/>
        <end position="364"/>
    </location>
</feature>
<keyword evidence="10" id="KW-1185">Reference proteome</keyword>
<evidence type="ECO:0000256" key="4">
    <source>
        <dbReference type="ARBA" id="ARBA00023136"/>
    </source>
</evidence>
<dbReference type="AlphaFoldDB" id="A0A0D2AFR3"/>
<dbReference type="GeneID" id="27360873"/>
<name>A0A0D2AFR3_9EURO</name>
<evidence type="ECO:0000313" key="9">
    <source>
        <dbReference type="EMBL" id="KIW38981.1"/>
    </source>
</evidence>
<evidence type="ECO:0000256" key="6">
    <source>
        <dbReference type="SAM" id="MobiDB-lite"/>
    </source>
</evidence>
<feature type="region of interest" description="Disordered" evidence="6">
    <location>
        <begin position="324"/>
        <end position="364"/>
    </location>
</feature>
<feature type="transmembrane region" description="Helical" evidence="7">
    <location>
        <begin position="6"/>
        <end position="27"/>
    </location>
</feature>
<keyword evidence="3 7" id="KW-1133">Transmembrane helix</keyword>
<reference evidence="9 10" key="1">
    <citation type="submission" date="2015-01" db="EMBL/GenBank/DDBJ databases">
        <title>The Genome Sequence of Exophiala oligosperma CBS72588.</title>
        <authorList>
            <consortium name="The Broad Institute Genomics Platform"/>
            <person name="Cuomo C."/>
            <person name="de Hoog S."/>
            <person name="Gorbushina A."/>
            <person name="Stielow B."/>
            <person name="Teixiera M."/>
            <person name="Abouelleil A."/>
            <person name="Chapman S.B."/>
            <person name="Priest M."/>
            <person name="Young S.K."/>
            <person name="Wortman J."/>
            <person name="Nusbaum C."/>
            <person name="Birren B."/>
        </authorList>
    </citation>
    <scope>NUCLEOTIDE SEQUENCE [LARGE SCALE GENOMIC DNA]</scope>
    <source>
        <strain evidence="9 10">CBS 72588</strain>
    </source>
</reference>
<proteinExistence type="inferred from homology"/>
<evidence type="ECO:0000256" key="2">
    <source>
        <dbReference type="ARBA" id="ARBA00022692"/>
    </source>
</evidence>
<feature type="transmembrane region" description="Helical" evidence="7">
    <location>
        <begin position="183"/>
        <end position="206"/>
    </location>
</feature>
<comment type="subcellular location">
    <subcellularLocation>
        <location evidence="1">Membrane</location>
        <topology evidence="1">Multi-pass membrane protein</topology>
    </subcellularLocation>
</comment>
<gene>
    <name evidence="9" type="ORF">PV06_08799</name>
</gene>
<feature type="transmembrane region" description="Helical" evidence="7">
    <location>
        <begin position="39"/>
        <end position="61"/>
    </location>
</feature>
<dbReference type="OrthoDB" id="10017208at2759"/>
<comment type="similarity">
    <text evidence="5">Belongs to the SAT4 family.</text>
</comment>
<dbReference type="HOGENOM" id="CLU_028200_0_2_1"/>
<feature type="domain" description="Rhodopsin" evidence="8">
    <location>
        <begin position="23"/>
        <end position="284"/>
    </location>
</feature>
<evidence type="ECO:0000256" key="7">
    <source>
        <dbReference type="SAM" id="Phobius"/>
    </source>
</evidence>
<sequence length="364" mass="40832">MHATGALVCSLTFTVLSVLFGGVRFYTRAFIVKTLLIDDVLLTLSILASIALTTLIVFRTASLSLSCGPWLESSELTDFAEGYNGLGQHMNELSIHEIYNFLKALWGSTIVYSIGMMLTQNVFLFQYRNFFVGRWLLRITTTLIVIVTLFGVASTLALALQCVPTRYIWDPLSPPTRCIKYNVFWYTSAGFNTLTAIIIWILPIPLIKRLHLPKRQKYWLIVVFALGIFTCLASGLRIRALNLGVEHAENDTTHFYPDVAAWSCLEINVGIICACLPTLKPIVDKLFPRLLHDPVRRDAVPARSRVQGEYDRDGMYMGIMQPEPQSVHSSAGVRTEKWKDAEVGTESESVSVSYPSSPRRYPGP</sequence>
<evidence type="ECO:0000256" key="3">
    <source>
        <dbReference type="ARBA" id="ARBA00022989"/>
    </source>
</evidence>
<dbReference type="Pfam" id="PF20684">
    <property type="entry name" value="Fung_rhodopsin"/>
    <property type="match status" value="1"/>
</dbReference>
<feature type="transmembrane region" description="Helical" evidence="7">
    <location>
        <begin position="136"/>
        <end position="163"/>
    </location>
</feature>
<accession>A0A0D2AFR3</accession>
<dbReference type="STRING" id="215243.A0A0D2AFR3"/>
<dbReference type="PANTHER" id="PTHR33048:SF47">
    <property type="entry name" value="INTEGRAL MEMBRANE PROTEIN-RELATED"/>
    <property type="match status" value="1"/>
</dbReference>
<evidence type="ECO:0000256" key="1">
    <source>
        <dbReference type="ARBA" id="ARBA00004141"/>
    </source>
</evidence>